<dbReference type="InterPro" id="IPR000719">
    <property type="entry name" value="Prot_kinase_dom"/>
</dbReference>
<name>A0ABT3CAG5_9MYCO</name>
<dbReference type="InterPro" id="IPR051678">
    <property type="entry name" value="AGP_Transferase"/>
</dbReference>
<dbReference type="Pfam" id="PF01636">
    <property type="entry name" value="APH"/>
    <property type="match status" value="1"/>
</dbReference>
<gene>
    <name evidence="2" type="ORF">H7J73_10515</name>
</gene>
<dbReference type="EMBL" id="JACKTY010000024">
    <property type="protein sequence ID" value="MCV7226463.1"/>
    <property type="molecule type" value="Genomic_DNA"/>
</dbReference>
<dbReference type="InterPro" id="IPR011009">
    <property type="entry name" value="Kinase-like_dom_sf"/>
</dbReference>
<dbReference type="PANTHER" id="PTHR21310:SF40">
    <property type="entry name" value="AMINOGLYCOSIDE PHOSPHOTRANSFERASE DOMAIN-CONTAINING PROTEIN-RELATED"/>
    <property type="match status" value="1"/>
</dbReference>
<protein>
    <submittedName>
        <fullName evidence="2">Phosphotransferase family protein</fullName>
    </submittedName>
</protein>
<evidence type="ECO:0000313" key="2">
    <source>
        <dbReference type="EMBL" id="MCV7226463.1"/>
    </source>
</evidence>
<dbReference type="PROSITE" id="PS50011">
    <property type="entry name" value="PROTEIN_KINASE_DOM"/>
    <property type="match status" value="1"/>
</dbReference>
<evidence type="ECO:0000259" key="1">
    <source>
        <dbReference type="PROSITE" id="PS50011"/>
    </source>
</evidence>
<evidence type="ECO:0000313" key="3">
    <source>
        <dbReference type="Proteomes" id="UP001526201"/>
    </source>
</evidence>
<reference evidence="2 3" key="1">
    <citation type="journal article" date="2022" name="BMC Genomics">
        <title>Comparative genome analysis of mycobacteria focusing on tRNA and non-coding RNA.</title>
        <authorList>
            <person name="Behra P.R.K."/>
            <person name="Pettersson B.M.F."/>
            <person name="Ramesh M."/>
            <person name="Das S."/>
            <person name="Dasgupta S."/>
            <person name="Kirsebom L.A."/>
        </authorList>
    </citation>
    <scope>NUCLEOTIDE SEQUENCE [LARGE SCALE GENOMIC DNA]</scope>
    <source>
        <strain evidence="2 3">DSM 44078</strain>
    </source>
</reference>
<comment type="caution">
    <text evidence="2">The sequence shown here is derived from an EMBL/GenBank/DDBJ whole genome shotgun (WGS) entry which is preliminary data.</text>
</comment>
<dbReference type="SUPFAM" id="SSF56112">
    <property type="entry name" value="Protein kinase-like (PK-like)"/>
    <property type="match status" value="1"/>
</dbReference>
<dbReference type="Gene3D" id="3.30.200.20">
    <property type="entry name" value="Phosphorylase Kinase, domain 1"/>
    <property type="match status" value="1"/>
</dbReference>
<dbReference type="CDD" id="cd05154">
    <property type="entry name" value="ACAD10_11_N-like"/>
    <property type="match status" value="1"/>
</dbReference>
<feature type="domain" description="Protein kinase" evidence="1">
    <location>
        <begin position="26"/>
        <end position="355"/>
    </location>
</feature>
<organism evidence="2 3">
    <name type="scientific">Mycolicibacterium komossense</name>
    <dbReference type="NCBI Taxonomy" id="1779"/>
    <lineage>
        <taxon>Bacteria</taxon>
        <taxon>Bacillati</taxon>
        <taxon>Actinomycetota</taxon>
        <taxon>Actinomycetes</taxon>
        <taxon>Mycobacteriales</taxon>
        <taxon>Mycobacteriaceae</taxon>
        <taxon>Mycolicibacterium</taxon>
    </lineage>
</organism>
<proteinExistence type="predicted"/>
<dbReference type="Gene3D" id="3.90.1200.10">
    <property type="match status" value="1"/>
</dbReference>
<dbReference type="InterPro" id="IPR002575">
    <property type="entry name" value="Aminoglycoside_PTrfase"/>
</dbReference>
<dbReference type="InterPro" id="IPR041726">
    <property type="entry name" value="ACAD10_11_N"/>
</dbReference>
<sequence length="355" mass="38363">MEVGMSTAARISRQVGLMCDAPDAVAAWLRERGEPVVGEVSIARVGFGQSNITTVVSAQDGHEWVLREPPPGDRAESAHDVAREAHIVTSLAHSDIPVPRVIGTGKTPAGNAFFVMERVAGSALESEADAGALSAGQRRELGLEVIDTLARLHTLDPATVGLSDLARPSSTPYVGRQIRRLTAAWEHMGQQTPHHRLWDSVRARLAASLPADAPTVLIHGDFRLSNLLVQDCRISAVLDWELCTLGDPLADLAWLLDDWRQPADEVISMPSPTRAGGFPERSELLEVYCRETGLNADRIAYYRGFSQWRAATLLQGVAARRRSGLLGTHGQLDLDQLDSTIATLINAAAAELETV</sequence>
<dbReference type="Proteomes" id="UP001526201">
    <property type="component" value="Unassembled WGS sequence"/>
</dbReference>
<keyword evidence="3" id="KW-1185">Reference proteome</keyword>
<dbReference type="PANTHER" id="PTHR21310">
    <property type="entry name" value="AMINOGLYCOSIDE PHOSPHOTRANSFERASE-RELATED-RELATED"/>
    <property type="match status" value="1"/>
</dbReference>
<accession>A0ABT3CAG5</accession>